<evidence type="ECO:0000256" key="5">
    <source>
        <dbReference type="ARBA" id="ARBA00022454"/>
    </source>
</evidence>
<reference evidence="17" key="1">
    <citation type="journal article" date="2018" name="Biosci. Biotechnol. Biochem.">
        <title>Polysaccharide hydrolase of the hadal zone amphipods Hirondellea gigas.</title>
        <authorList>
            <person name="Kobayashi H."/>
            <person name="Nagahama T."/>
            <person name="Arai W."/>
            <person name="Sasagawa Y."/>
            <person name="Umeda M."/>
            <person name="Hayashi T."/>
            <person name="Nikaido I."/>
            <person name="Watanabe H."/>
            <person name="Oguri K."/>
            <person name="Kitazato H."/>
            <person name="Fujioka K."/>
            <person name="Kido Y."/>
            <person name="Takami H."/>
        </authorList>
    </citation>
    <scope>NUCLEOTIDE SEQUENCE</scope>
    <source>
        <tissue evidence="17">Whole body</tissue>
    </source>
</reference>
<dbReference type="Pfam" id="PF17406">
    <property type="entry name" value="Nrap_D5"/>
    <property type="match status" value="1"/>
</dbReference>
<evidence type="ECO:0000256" key="1">
    <source>
        <dbReference type="ARBA" id="ARBA00004286"/>
    </source>
</evidence>
<dbReference type="GO" id="GO:0006409">
    <property type="term" value="P:tRNA export from nucleus"/>
    <property type="evidence" value="ECO:0007669"/>
    <property type="project" value="TreeGrafter"/>
</dbReference>
<dbReference type="EMBL" id="IACF01004188">
    <property type="protein sequence ID" value="LAB69782.1"/>
    <property type="molecule type" value="mRNA"/>
</dbReference>
<dbReference type="AlphaFoldDB" id="A0A2P2I6Y2"/>
<dbReference type="Pfam" id="PF17405">
    <property type="entry name" value="Nrap_D4"/>
    <property type="match status" value="1"/>
</dbReference>
<dbReference type="Pfam" id="PF17404">
    <property type="entry name" value="Nrap_D3"/>
    <property type="match status" value="1"/>
</dbReference>
<feature type="domain" description="Nrap protein" evidence="14">
    <location>
        <begin position="467"/>
        <end position="606"/>
    </location>
</feature>
<evidence type="ECO:0000256" key="3">
    <source>
        <dbReference type="ARBA" id="ARBA00006674"/>
    </source>
</evidence>
<dbReference type="InterPro" id="IPR035082">
    <property type="entry name" value="Nrap_D1"/>
</dbReference>
<evidence type="ECO:0000259" key="15">
    <source>
        <dbReference type="Pfam" id="PF17405"/>
    </source>
</evidence>
<feature type="domain" description="Nrap protein" evidence="13">
    <location>
        <begin position="259"/>
        <end position="415"/>
    </location>
</feature>
<comment type="subcellular location">
    <subcellularLocation>
        <location evidence="1">Chromosome</location>
    </subcellularLocation>
    <subcellularLocation>
        <location evidence="2 10">Nucleus</location>
        <location evidence="2 10">Nucleolus</location>
    </subcellularLocation>
</comment>
<dbReference type="GO" id="GO:0032545">
    <property type="term" value="C:CURI complex"/>
    <property type="evidence" value="ECO:0007669"/>
    <property type="project" value="TreeGrafter"/>
</dbReference>
<evidence type="ECO:0000256" key="11">
    <source>
        <dbReference type="SAM" id="MobiDB-lite"/>
    </source>
</evidence>
<organism evidence="17">
    <name type="scientific">Hirondellea gigas</name>
    <dbReference type="NCBI Taxonomy" id="1518452"/>
    <lineage>
        <taxon>Eukaryota</taxon>
        <taxon>Metazoa</taxon>
        <taxon>Ecdysozoa</taxon>
        <taxon>Arthropoda</taxon>
        <taxon>Crustacea</taxon>
        <taxon>Multicrustacea</taxon>
        <taxon>Malacostraca</taxon>
        <taxon>Eumalacostraca</taxon>
        <taxon>Peracarida</taxon>
        <taxon>Amphipoda</taxon>
        <taxon>Amphilochidea</taxon>
        <taxon>Lysianassida</taxon>
        <taxon>Lysianassidira</taxon>
        <taxon>Lysianassoidea</taxon>
        <taxon>Lysianassidae</taxon>
        <taxon>Hirondellea</taxon>
    </lineage>
</organism>
<dbReference type="GO" id="GO:0032040">
    <property type="term" value="C:small-subunit processome"/>
    <property type="evidence" value="ECO:0007669"/>
    <property type="project" value="TreeGrafter"/>
</dbReference>
<comment type="subunit">
    <text evidence="9">Part of the small subunit (SSU) processome, composed of more than 70 proteins and the RNA chaperone small nucleolar RNA (snoRNA) U3.</text>
</comment>
<dbReference type="GO" id="GO:0006364">
    <property type="term" value="P:rRNA processing"/>
    <property type="evidence" value="ECO:0007669"/>
    <property type="project" value="TreeGrafter"/>
</dbReference>
<feature type="region of interest" description="Disordered" evidence="11">
    <location>
        <begin position="460"/>
        <end position="481"/>
    </location>
</feature>
<evidence type="ECO:0000256" key="7">
    <source>
        <dbReference type="ARBA" id="ARBA00023242"/>
    </source>
</evidence>
<accession>A0A2P2I6Y2</accession>
<feature type="domain" description="Nrap protein" evidence="12">
    <location>
        <begin position="122"/>
        <end position="248"/>
    </location>
</feature>
<evidence type="ECO:0000256" key="10">
    <source>
        <dbReference type="RuleBase" id="RU364032"/>
    </source>
</evidence>
<feature type="domain" description="Nrap protein" evidence="16">
    <location>
        <begin position="835"/>
        <end position="944"/>
    </location>
</feature>
<evidence type="ECO:0000256" key="8">
    <source>
        <dbReference type="ARBA" id="ARBA00035000"/>
    </source>
</evidence>
<dbReference type="InterPro" id="IPR035367">
    <property type="entry name" value="Nrap_D2"/>
</dbReference>
<name>A0A2P2I6Y2_9CRUS</name>
<protein>
    <recommendedName>
        <fullName evidence="4 10">Nucleolar protein 6</fullName>
    </recommendedName>
</protein>
<sequence length="1155" mass="130158">MSFTNFNGVCSENDPIMMNAGVDHLYTLEMKELLSNINMSEKCRLRLTTWLTSFRKFLKAIPAPDEPVPLCDSSSYTEQGVQMPLRLPPNIVGSFKFAAPTNVAFTGSFQNGTATTQNSLLDLLIEVPKSCLGKLDNRDGRWLIKRAHYLAHLATELNSCELLHTNSISWSLHMGEPLRPVLVVTPKLGNSEWKLQLLPVPAVDAFKVHSFAPNKQNIKHTALPCSQVLNFLCCVDTNMRAANKEVETTLQQQTDSHSVSDGIKLLKVWLQQRQLYKGQGSFSGHIITQLVLYLHKLDRIGPQMSPFQIFRIVLAYLESECNWTEAGISLHDAMKQQRKRYRNGELAVNPLANTIISTAQFLDLYPAVFVDSSGYLNIAAALTPQLFKQLQQEARSGLQILNSNTADSFELLFIKRVDFNLAFDQRIHVLDMADCLRKFYSPDTATTLPLLLNQLHPQVYGENDQDSSSSSSSEEEEDYHPVGEVAPLLPELCQLLTKGLGARATLVMHKLEPPKQWNVTAKLPDKLIDVVFGIKVDPTTAWSLLIKDTEDKPAEFRDFWGEKSQLRRYHDGSFCESVMWGTGTDPQALRMTIPGNIAKYLMCRHFGIPEKHVVHVGPSLDTALMLAKSSQDYQTYSTGEEGCVTAVKAYDTLCDTLRKLQLPLPVSSIASSSPVLAQAQLYTRNIIRTHHTALEQVNTMQTMTDPVEVLVFLGRSGKWPQDLDRVNCVRMDFHREIVKQLRSKKLTAVLDNSYVYVAVNGFSFKVRVTYQGEVLLLRRLGSPQQVQRDGAAAGEEEEEDEDVSIHDTADSLQLQIQTTVTPRIMSALAGLGRQHNSYSACVRLCRRWVSSHMLEPYMPGLVTQLLVAHMYLQPAPFQVPHTPYVGLMRFLTVLSTTDWSMTPFFLDLLDDFHEEDLKELRSQFMRSREALPALFLATNFDIRGGHHPVKEAGGVDNLEQPVRNFRYKLVSEWSRKYPSRHVLSLLQQLATAVLENIQDIGLDPDYDIFELFIPNTSFFDLTIHLKTRRVPHFDENIELCAGTRKPMHSSGEAARTFKYNNKMSPKTIVQRLRTHYREDAYVMYDENGGAIIGLCFNPGALEERIIADNDYLLMGMELLSRSSPMRGQLSLEAAAAAIQSNYSFIVQSVTLNASS</sequence>
<keyword evidence="6 10" id="KW-0694">RNA-binding</keyword>
<keyword evidence="5" id="KW-0158">Chromosome</keyword>
<dbReference type="InterPro" id="IPR035369">
    <property type="entry name" value="Nrap_D4"/>
</dbReference>
<evidence type="ECO:0000256" key="2">
    <source>
        <dbReference type="ARBA" id="ARBA00004604"/>
    </source>
</evidence>
<dbReference type="InterPro" id="IPR035368">
    <property type="entry name" value="Nrap_D3"/>
</dbReference>
<dbReference type="Pfam" id="PF17403">
    <property type="entry name" value="Nrap_D2"/>
    <property type="match status" value="1"/>
</dbReference>
<evidence type="ECO:0000259" key="13">
    <source>
        <dbReference type="Pfam" id="PF17403"/>
    </source>
</evidence>
<comment type="similarity">
    <text evidence="3 10">Belongs to the NRAP family.</text>
</comment>
<proteinExistence type="evidence at transcript level"/>
<evidence type="ECO:0000256" key="4">
    <source>
        <dbReference type="ARBA" id="ARBA00016437"/>
    </source>
</evidence>
<dbReference type="GO" id="GO:0005694">
    <property type="term" value="C:chromosome"/>
    <property type="evidence" value="ECO:0007669"/>
    <property type="project" value="UniProtKB-SubCell"/>
</dbReference>
<feature type="domain" description="Nrap protein" evidence="15">
    <location>
        <begin position="632"/>
        <end position="795"/>
    </location>
</feature>
<dbReference type="Pfam" id="PF03813">
    <property type="entry name" value="Nrap"/>
    <property type="match status" value="1"/>
</dbReference>
<dbReference type="PANTHER" id="PTHR17972">
    <property type="entry name" value="NUCLEOLAR RNA-ASSOCIATED PROTEIN"/>
    <property type="match status" value="1"/>
</dbReference>
<evidence type="ECO:0000259" key="12">
    <source>
        <dbReference type="Pfam" id="PF03813"/>
    </source>
</evidence>
<evidence type="ECO:0000259" key="16">
    <source>
        <dbReference type="Pfam" id="PF17406"/>
    </source>
</evidence>
<evidence type="ECO:0000259" key="14">
    <source>
        <dbReference type="Pfam" id="PF17404"/>
    </source>
</evidence>
<keyword evidence="7 10" id="KW-0539">Nucleus</keyword>
<dbReference type="Gene3D" id="1.10.1410.10">
    <property type="match status" value="1"/>
</dbReference>
<dbReference type="GO" id="GO:0003723">
    <property type="term" value="F:RNA binding"/>
    <property type="evidence" value="ECO:0007669"/>
    <property type="project" value="UniProtKB-KW"/>
</dbReference>
<comment type="function">
    <text evidence="8">Part of the small subunit (SSU) processome, first precursor of the small eukaryotic ribosomal subunit. During the assembly of the SSU processome in the nucleolus, many ribosome biogenesis factors, an RNA chaperone and ribosomal proteins associate with the nascent pre-rRNA and work in concert to generate RNA folding, modifications, rearrangements and cleavage as well as targeted degradation of pre-ribosomal RNA by the RNA exosome.</text>
</comment>
<dbReference type="InterPro" id="IPR005554">
    <property type="entry name" value="NOL6/Upt22"/>
</dbReference>
<dbReference type="PANTHER" id="PTHR17972:SF0">
    <property type="entry name" value="NUCLEOLAR PROTEIN 6"/>
    <property type="match status" value="1"/>
</dbReference>
<dbReference type="GO" id="GO:0034456">
    <property type="term" value="C:UTP-C complex"/>
    <property type="evidence" value="ECO:0007669"/>
    <property type="project" value="TreeGrafter"/>
</dbReference>
<dbReference type="InterPro" id="IPR035370">
    <property type="entry name" value="Nrap_D5"/>
</dbReference>
<evidence type="ECO:0000256" key="6">
    <source>
        <dbReference type="ARBA" id="ARBA00022884"/>
    </source>
</evidence>
<evidence type="ECO:0000313" key="17">
    <source>
        <dbReference type="EMBL" id="LAB69782.1"/>
    </source>
</evidence>
<evidence type="ECO:0000256" key="9">
    <source>
        <dbReference type="ARBA" id="ARBA00035020"/>
    </source>
</evidence>